<dbReference type="Proteomes" id="UP001302812">
    <property type="component" value="Unassembled WGS sequence"/>
</dbReference>
<evidence type="ECO:0000313" key="2">
    <source>
        <dbReference type="EMBL" id="KAK4114729.1"/>
    </source>
</evidence>
<feature type="region of interest" description="Disordered" evidence="1">
    <location>
        <begin position="296"/>
        <end position="364"/>
    </location>
</feature>
<gene>
    <name evidence="2" type="ORF">N656DRAFT_749289</name>
</gene>
<evidence type="ECO:0000313" key="3">
    <source>
        <dbReference type="Proteomes" id="UP001302812"/>
    </source>
</evidence>
<dbReference type="RefSeq" id="XP_064672299.1">
    <property type="nucleotide sequence ID" value="XM_064812972.1"/>
</dbReference>
<organism evidence="2 3">
    <name type="scientific">Canariomyces notabilis</name>
    <dbReference type="NCBI Taxonomy" id="2074819"/>
    <lineage>
        <taxon>Eukaryota</taxon>
        <taxon>Fungi</taxon>
        <taxon>Dikarya</taxon>
        <taxon>Ascomycota</taxon>
        <taxon>Pezizomycotina</taxon>
        <taxon>Sordariomycetes</taxon>
        <taxon>Sordariomycetidae</taxon>
        <taxon>Sordariales</taxon>
        <taxon>Chaetomiaceae</taxon>
        <taxon>Canariomyces</taxon>
    </lineage>
</organism>
<evidence type="ECO:0008006" key="4">
    <source>
        <dbReference type="Google" id="ProtNLM"/>
    </source>
</evidence>
<comment type="caution">
    <text evidence="2">The sequence shown here is derived from an EMBL/GenBank/DDBJ whole genome shotgun (WGS) entry which is preliminary data.</text>
</comment>
<dbReference type="EMBL" id="MU853336">
    <property type="protein sequence ID" value="KAK4114729.1"/>
    <property type="molecule type" value="Genomic_DNA"/>
</dbReference>
<feature type="compositionally biased region" description="Basic and acidic residues" evidence="1">
    <location>
        <begin position="170"/>
        <end position="180"/>
    </location>
</feature>
<feature type="compositionally biased region" description="Low complexity" evidence="1">
    <location>
        <begin position="350"/>
        <end position="364"/>
    </location>
</feature>
<feature type="compositionally biased region" description="Basic and acidic residues" evidence="1">
    <location>
        <begin position="257"/>
        <end position="269"/>
    </location>
</feature>
<evidence type="ECO:0000256" key="1">
    <source>
        <dbReference type="SAM" id="MobiDB-lite"/>
    </source>
</evidence>
<keyword evidence="3" id="KW-1185">Reference proteome</keyword>
<feature type="region of interest" description="Disordered" evidence="1">
    <location>
        <begin position="115"/>
        <end position="275"/>
    </location>
</feature>
<proteinExistence type="predicted"/>
<feature type="compositionally biased region" description="Acidic residues" evidence="1">
    <location>
        <begin position="313"/>
        <end position="326"/>
    </location>
</feature>
<feature type="compositionally biased region" description="Polar residues" evidence="1">
    <location>
        <begin position="537"/>
        <end position="550"/>
    </location>
</feature>
<reference evidence="2" key="2">
    <citation type="submission" date="2023-05" db="EMBL/GenBank/DDBJ databases">
        <authorList>
            <consortium name="Lawrence Berkeley National Laboratory"/>
            <person name="Steindorff A."/>
            <person name="Hensen N."/>
            <person name="Bonometti L."/>
            <person name="Westerberg I."/>
            <person name="Brannstrom I.O."/>
            <person name="Guillou S."/>
            <person name="Cros-Aarteil S."/>
            <person name="Calhoun S."/>
            <person name="Haridas S."/>
            <person name="Kuo A."/>
            <person name="Mondo S."/>
            <person name="Pangilinan J."/>
            <person name="Riley R."/>
            <person name="Labutti K."/>
            <person name="Andreopoulos B."/>
            <person name="Lipzen A."/>
            <person name="Chen C."/>
            <person name="Yanf M."/>
            <person name="Daum C."/>
            <person name="Ng V."/>
            <person name="Clum A."/>
            <person name="Ohm R."/>
            <person name="Martin F."/>
            <person name="Silar P."/>
            <person name="Natvig D."/>
            <person name="Lalanne C."/>
            <person name="Gautier V."/>
            <person name="Ament-Velasquez S.L."/>
            <person name="Kruys A."/>
            <person name="Hutchinson M.I."/>
            <person name="Powell A.J."/>
            <person name="Barry K."/>
            <person name="Miller A.N."/>
            <person name="Grigoriev I.V."/>
            <person name="Debuchy R."/>
            <person name="Gladieux P."/>
            <person name="Thoren M.H."/>
            <person name="Johannesson H."/>
        </authorList>
    </citation>
    <scope>NUCLEOTIDE SEQUENCE</scope>
    <source>
        <strain evidence="2">CBS 508.74</strain>
    </source>
</reference>
<name>A0AAN6YVQ0_9PEZI</name>
<feature type="region of interest" description="Disordered" evidence="1">
    <location>
        <begin position="511"/>
        <end position="589"/>
    </location>
</feature>
<sequence>MDDPWGSPWATTASDKDQKPASSSARSGLAPPPRAFLSASGSPQVPPILEQSPWGGSDGGFGDWAAAPDAPAAQAGWASGWGALSSSLTPPTRDDVFGKASPIAWPGNVADPRLANGFGFRQPSPDPWASGFPSGRGSIDGASTPRLMVDPASPAHTSPTVTPQVDVEMQTERVWDRSDSDNTATPEETAAGVGPLSSDSIPAVNGQKKEENGTNLDVARLSVELAAQDKDYPSSTASNDNTDQEEERQDSSNTSIDDERSIHRPESRKTSGKVQELVVKFDRLARAASQECLPSLRNRSKSPLSLGERDASDDAGEFGDFEEAGQDEPSTLVNAPEEAQPREESPPPKASAVSSPSSPRRSSLSESTNAKFCFLDFVVNLDAIGKLFETASTGVPNIHNDVSPEIPDHIIRDSFTEISERKTWYRVSRIGSSRRHNAGDDDSYRRVAWPSSIVHDETIKIVRRWMEEDSIAGRVALGGGVSKTQKNMFGWDSNAEPVALDAVFRKKVCGSRRPSHQSSHVAGRRPGSFDNPVEKTLQGSKHGSSGSTGQLPAVFAWSGPAIPESVTNTSGTPEPPVSTSAVPSMPPIPSNPFVDKVKNDDIDEEWGEIVSSPAELQPAASQIHSSSSALTVAPVPAPQQAIRPAPSTTATPAPIIAPEAANPGGSADDAWVSVDLSIFEPGPVQPSSNAGDSARARNSLEALASKPMLASVSTIQADSSISGTKSSVLDQPKLSSVDAAYRNDDEAARRILANLPDLSYMLR</sequence>
<feature type="compositionally biased region" description="Polar residues" evidence="1">
    <location>
        <begin position="565"/>
        <end position="582"/>
    </location>
</feature>
<reference evidence="2" key="1">
    <citation type="journal article" date="2023" name="Mol. Phylogenet. Evol.">
        <title>Genome-scale phylogeny and comparative genomics of the fungal order Sordariales.</title>
        <authorList>
            <person name="Hensen N."/>
            <person name="Bonometti L."/>
            <person name="Westerberg I."/>
            <person name="Brannstrom I.O."/>
            <person name="Guillou S."/>
            <person name="Cros-Aarteil S."/>
            <person name="Calhoun S."/>
            <person name="Haridas S."/>
            <person name="Kuo A."/>
            <person name="Mondo S."/>
            <person name="Pangilinan J."/>
            <person name="Riley R."/>
            <person name="LaButti K."/>
            <person name="Andreopoulos B."/>
            <person name="Lipzen A."/>
            <person name="Chen C."/>
            <person name="Yan M."/>
            <person name="Daum C."/>
            <person name="Ng V."/>
            <person name="Clum A."/>
            <person name="Steindorff A."/>
            <person name="Ohm R.A."/>
            <person name="Martin F."/>
            <person name="Silar P."/>
            <person name="Natvig D.O."/>
            <person name="Lalanne C."/>
            <person name="Gautier V."/>
            <person name="Ament-Velasquez S.L."/>
            <person name="Kruys A."/>
            <person name="Hutchinson M.I."/>
            <person name="Powell A.J."/>
            <person name="Barry K."/>
            <person name="Miller A.N."/>
            <person name="Grigoriev I.V."/>
            <person name="Debuchy R."/>
            <person name="Gladieux P."/>
            <person name="Hiltunen Thoren M."/>
            <person name="Johannesson H."/>
        </authorList>
    </citation>
    <scope>NUCLEOTIDE SEQUENCE</scope>
    <source>
        <strain evidence="2">CBS 508.74</strain>
    </source>
</reference>
<feature type="region of interest" description="Disordered" evidence="1">
    <location>
        <begin position="1"/>
        <end position="95"/>
    </location>
</feature>
<accession>A0AAN6YVQ0</accession>
<dbReference type="GeneID" id="89937097"/>
<dbReference type="AlphaFoldDB" id="A0AAN6YVQ0"/>
<protein>
    <recommendedName>
        <fullName evidence="4">Glucan 1, 4-alpha-glucosidase</fullName>
    </recommendedName>
</protein>
<feature type="compositionally biased region" description="Low complexity" evidence="1">
    <location>
        <begin position="63"/>
        <end position="83"/>
    </location>
</feature>